<dbReference type="InterPro" id="IPR002364">
    <property type="entry name" value="Quin_OxRdtase/zeta-crystal_CS"/>
</dbReference>
<proteinExistence type="predicted"/>
<evidence type="ECO:0000313" key="2">
    <source>
        <dbReference type="EMBL" id="GII23998.1"/>
    </source>
</evidence>
<organism evidence="2 3">
    <name type="scientific">Planosporangium mesophilum</name>
    <dbReference type="NCBI Taxonomy" id="689768"/>
    <lineage>
        <taxon>Bacteria</taxon>
        <taxon>Bacillati</taxon>
        <taxon>Actinomycetota</taxon>
        <taxon>Actinomycetes</taxon>
        <taxon>Micromonosporales</taxon>
        <taxon>Micromonosporaceae</taxon>
        <taxon>Planosporangium</taxon>
    </lineage>
</organism>
<evidence type="ECO:0000259" key="1">
    <source>
        <dbReference type="SMART" id="SM00829"/>
    </source>
</evidence>
<dbReference type="InterPro" id="IPR036291">
    <property type="entry name" value="NAD(P)-bd_dom_sf"/>
</dbReference>
<dbReference type="Gene3D" id="3.40.50.720">
    <property type="entry name" value="NAD(P)-binding Rossmann-like Domain"/>
    <property type="match status" value="1"/>
</dbReference>
<dbReference type="SUPFAM" id="SSF50129">
    <property type="entry name" value="GroES-like"/>
    <property type="match status" value="1"/>
</dbReference>
<reference evidence="2" key="1">
    <citation type="submission" date="2021-01" db="EMBL/GenBank/DDBJ databases">
        <title>Whole genome shotgun sequence of Planosporangium mesophilum NBRC 109066.</title>
        <authorList>
            <person name="Komaki H."/>
            <person name="Tamura T."/>
        </authorList>
    </citation>
    <scope>NUCLEOTIDE SEQUENCE</scope>
    <source>
        <strain evidence="2">NBRC 109066</strain>
    </source>
</reference>
<feature type="domain" description="Enoyl reductase (ER)" evidence="1">
    <location>
        <begin position="10"/>
        <end position="305"/>
    </location>
</feature>
<dbReference type="InterPro" id="IPR011032">
    <property type="entry name" value="GroES-like_sf"/>
</dbReference>
<dbReference type="InterPro" id="IPR020843">
    <property type="entry name" value="ER"/>
</dbReference>
<dbReference type="Proteomes" id="UP000599074">
    <property type="component" value="Unassembled WGS sequence"/>
</dbReference>
<protein>
    <submittedName>
        <fullName evidence="2">NADPH:quinone reductase</fullName>
    </submittedName>
</protein>
<gene>
    <name evidence="2" type="ORF">Pme01_35950</name>
</gene>
<dbReference type="CDD" id="cd05289">
    <property type="entry name" value="MDR_like_2"/>
    <property type="match status" value="1"/>
</dbReference>
<dbReference type="Gene3D" id="3.90.180.10">
    <property type="entry name" value="Medium-chain alcohol dehydrogenases, catalytic domain"/>
    <property type="match status" value="1"/>
</dbReference>
<dbReference type="Pfam" id="PF13602">
    <property type="entry name" value="ADH_zinc_N_2"/>
    <property type="match status" value="1"/>
</dbReference>
<dbReference type="InterPro" id="IPR013154">
    <property type="entry name" value="ADH-like_N"/>
</dbReference>
<dbReference type="SUPFAM" id="SSF51735">
    <property type="entry name" value="NAD(P)-binding Rossmann-fold domains"/>
    <property type="match status" value="1"/>
</dbReference>
<sequence length="307" mass="31711">MRAIQAKSYGGPEVLELVDLPVPVPGPDEVLVRVVAAGTNPVDWKARAGYVSDWFGGGPYIWGWDVSGVVESVGAGVTGFQPGDAVFGMPRFPALAGGYAEYVAAPAAHLIQKPDHLDHVRAAALPLAGLTALQILDLAGVRAGQRVLVTAAAGGVGHLAVQLAKERGAHVLGTARAANHDFLRGLGVDEPIDYTAVDVAGAVPDVDVVLDSVGAHDLLRTVRPGGTMVTFSSGLPDTLKTAADAAGVQALGHLVRPDAAGLARLLDLYEAGRLRVEIARVLPLAEVATAHELLATTRTRGKIVLSL</sequence>
<dbReference type="AlphaFoldDB" id="A0A8J3TCN1"/>
<dbReference type="RefSeq" id="WP_168116937.1">
    <property type="nucleotide sequence ID" value="NZ_BOON01000033.1"/>
</dbReference>
<keyword evidence="3" id="KW-1185">Reference proteome</keyword>
<dbReference type="PANTHER" id="PTHR43482:SF1">
    <property type="entry name" value="PROTEIN AST1-RELATED"/>
    <property type="match status" value="1"/>
</dbReference>
<comment type="caution">
    <text evidence="2">The sequence shown here is derived from an EMBL/GenBank/DDBJ whole genome shotgun (WGS) entry which is preliminary data.</text>
</comment>
<name>A0A8J3TCN1_9ACTN</name>
<dbReference type="PANTHER" id="PTHR43482">
    <property type="entry name" value="PROTEIN AST1-RELATED"/>
    <property type="match status" value="1"/>
</dbReference>
<dbReference type="GO" id="GO:0016491">
    <property type="term" value="F:oxidoreductase activity"/>
    <property type="evidence" value="ECO:0007669"/>
    <property type="project" value="InterPro"/>
</dbReference>
<dbReference type="SMART" id="SM00829">
    <property type="entry name" value="PKS_ER"/>
    <property type="match status" value="1"/>
</dbReference>
<evidence type="ECO:0000313" key="3">
    <source>
        <dbReference type="Proteomes" id="UP000599074"/>
    </source>
</evidence>
<accession>A0A8J3TCN1</accession>
<dbReference type="InterPro" id="IPR052585">
    <property type="entry name" value="Lipid_raft_assoc_Zn_ADH"/>
</dbReference>
<dbReference type="PROSITE" id="PS01162">
    <property type="entry name" value="QOR_ZETA_CRYSTAL"/>
    <property type="match status" value="1"/>
</dbReference>
<dbReference type="Pfam" id="PF08240">
    <property type="entry name" value="ADH_N"/>
    <property type="match status" value="1"/>
</dbReference>
<dbReference type="GO" id="GO:0008270">
    <property type="term" value="F:zinc ion binding"/>
    <property type="evidence" value="ECO:0007669"/>
    <property type="project" value="InterPro"/>
</dbReference>
<dbReference type="EMBL" id="BOON01000033">
    <property type="protein sequence ID" value="GII23998.1"/>
    <property type="molecule type" value="Genomic_DNA"/>
</dbReference>